<evidence type="ECO:0000256" key="7">
    <source>
        <dbReference type="ARBA" id="ARBA00023163"/>
    </source>
</evidence>
<dbReference type="Gene3D" id="1.10.10.60">
    <property type="entry name" value="Homeodomain-like"/>
    <property type="match status" value="2"/>
</dbReference>
<dbReference type="Proteomes" id="UP001589619">
    <property type="component" value="Unassembled WGS sequence"/>
</dbReference>
<feature type="modified residue" description="4-aspartylphosphate" evidence="8">
    <location>
        <position position="55"/>
    </location>
</feature>
<dbReference type="SUPFAM" id="SSF46689">
    <property type="entry name" value="Homeodomain-like"/>
    <property type="match status" value="2"/>
</dbReference>
<proteinExistence type="predicted"/>
<keyword evidence="5" id="KW-0805">Transcription regulation</keyword>
<dbReference type="SMART" id="SM00342">
    <property type="entry name" value="HTH_ARAC"/>
    <property type="match status" value="1"/>
</dbReference>
<reference evidence="11 12" key="1">
    <citation type="submission" date="2024-09" db="EMBL/GenBank/DDBJ databases">
        <authorList>
            <person name="Sun Q."/>
            <person name="Mori K."/>
        </authorList>
    </citation>
    <scope>NUCLEOTIDE SEQUENCE [LARGE SCALE GENOMIC DNA]</scope>
    <source>
        <strain evidence="11 12">JCM 12520</strain>
    </source>
</reference>
<keyword evidence="4" id="KW-0902">Two-component regulatory system</keyword>
<dbReference type="InterPro" id="IPR001789">
    <property type="entry name" value="Sig_transdc_resp-reg_receiver"/>
</dbReference>
<dbReference type="InterPro" id="IPR009057">
    <property type="entry name" value="Homeodomain-like_sf"/>
</dbReference>
<keyword evidence="6" id="KW-0238">DNA-binding</keyword>
<dbReference type="InterPro" id="IPR018060">
    <property type="entry name" value="HTH_AraC"/>
</dbReference>
<evidence type="ECO:0000256" key="6">
    <source>
        <dbReference type="ARBA" id="ARBA00023125"/>
    </source>
</evidence>
<evidence type="ECO:0000256" key="5">
    <source>
        <dbReference type="ARBA" id="ARBA00023015"/>
    </source>
</evidence>
<dbReference type="EMBL" id="JBHMAG010000012">
    <property type="protein sequence ID" value="MFB9752886.1"/>
    <property type="molecule type" value="Genomic_DNA"/>
</dbReference>
<feature type="domain" description="HTH araC/xylS-type" evidence="9">
    <location>
        <begin position="434"/>
        <end position="532"/>
    </location>
</feature>
<dbReference type="Gene3D" id="3.40.50.2300">
    <property type="match status" value="1"/>
</dbReference>
<evidence type="ECO:0000313" key="12">
    <source>
        <dbReference type="Proteomes" id="UP001589619"/>
    </source>
</evidence>
<evidence type="ECO:0000313" key="11">
    <source>
        <dbReference type="EMBL" id="MFB9752886.1"/>
    </source>
</evidence>
<evidence type="ECO:0000256" key="2">
    <source>
        <dbReference type="ARBA" id="ARBA00022490"/>
    </source>
</evidence>
<keyword evidence="7" id="KW-0804">Transcription</keyword>
<protein>
    <submittedName>
        <fullName evidence="11">Response regulator</fullName>
    </submittedName>
</protein>
<evidence type="ECO:0000256" key="4">
    <source>
        <dbReference type="ARBA" id="ARBA00023012"/>
    </source>
</evidence>
<evidence type="ECO:0000256" key="3">
    <source>
        <dbReference type="ARBA" id="ARBA00022553"/>
    </source>
</evidence>
<dbReference type="PROSITE" id="PS50110">
    <property type="entry name" value="RESPONSE_REGULATORY"/>
    <property type="match status" value="1"/>
</dbReference>
<keyword evidence="3 8" id="KW-0597">Phosphoprotein</keyword>
<dbReference type="PROSITE" id="PS01124">
    <property type="entry name" value="HTH_ARAC_FAMILY_2"/>
    <property type="match status" value="1"/>
</dbReference>
<evidence type="ECO:0000256" key="1">
    <source>
        <dbReference type="ARBA" id="ARBA00004496"/>
    </source>
</evidence>
<comment type="caution">
    <text evidence="11">The sequence shown here is derived from an EMBL/GenBank/DDBJ whole genome shotgun (WGS) entry which is preliminary data.</text>
</comment>
<dbReference type="Pfam" id="PF12833">
    <property type="entry name" value="HTH_18"/>
    <property type="match status" value="1"/>
</dbReference>
<dbReference type="Pfam" id="PF00072">
    <property type="entry name" value="Response_reg"/>
    <property type="match status" value="1"/>
</dbReference>
<dbReference type="PANTHER" id="PTHR42713">
    <property type="entry name" value="HISTIDINE KINASE-RELATED"/>
    <property type="match status" value="1"/>
</dbReference>
<dbReference type="CDD" id="cd17536">
    <property type="entry name" value="REC_YesN-like"/>
    <property type="match status" value="1"/>
</dbReference>
<evidence type="ECO:0000256" key="8">
    <source>
        <dbReference type="PROSITE-ProRule" id="PRU00169"/>
    </source>
</evidence>
<sequence>MRKILLVDDESAARDHIRNCFPWLAYGCEIIGEAGNGEEALEQCRRLNPDIALIDITMPVMDGMELLDRLERDFPHIRSIVLTAHRDFAYAQQAMLHRACGYVLKAPISMVEMKKALDRAFADLDRDRDYDRSEKSHAQMLRSYQYPLRRKFFADIRNGVLDDDEEIVREGSKLDIHLTAPEHGLVVCAADKMNEYVMRYPERDRSLIEFSMLEIVRETLNDSERYPFELLPLEFGRFALLFGCDSADAEPYAARVSRVCRTIAVPLENYLHMHLSATFSRPLRSLSALRPAFAETMRFASLRFYQDRPTPIDAGGLLLFQPVPEKQWETCRLELADTLREQDAELLQRFDKWLREVHYLLRRFQPRPDEALGLLAGLEPVVGEQFPVLPGHSADWPPFRSFACLGDALAALQQHVYERVRLHSNVRELRPEISAAIQYIRSNLHAELTLDTIAHSVQLSASYFGHLFKKEMGVTLVDYIVEQRIEQAKKWLADGKYRNYELAEKIGFSNYSYFCTLFKKQTGMTPNEFKNVHKTRTII</sequence>
<dbReference type="SUPFAM" id="SSF52172">
    <property type="entry name" value="CheY-like"/>
    <property type="match status" value="1"/>
</dbReference>
<dbReference type="RefSeq" id="WP_344902980.1">
    <property type="nucleotide sequence ID" value="NZ_BAAAYO010000001.1"/>
</dbReference>
<organism evidence="11 12">
    <name type="scientific">Paenibacillus hodogayensis</name>
    <dbReference type="NCBI Taxonomy" id="279208"/>
    <lineage>
        <taxon>Bacteria</taxon>
        <taxon>Bacillati</taxon>
        <taxon>Bacillota</taxon>
        <taxon>Bacilli</taxon>
        <taxon>Bacillales</taxon>
        <taxon>Paenibacillaceae</taxon>
        <taxon>Paenibacillus</taxon>
    </lineage>
</organism>
<evidence type="ECO:0000259" key="9">
    <source>
        <dbReference type="PROSITE" id="PS01124"/>
    </source>
</evidence>
<comment type="subcellular location">
    <subcellularLocation>
        <location evidence="1">Cytoplasm</location>
    </subcellularLocation>
</comment>
<dbReference type="InterPro" id="IPR011006">
    <property type="entry name" value="CheY-like_superfamily"/>
</dbReference>
<evidence type="ECO:0000259" key="10">
    <source>
        <dbReference type="PROSITE" id="PS50110"/>
    </source>
</evidence>
<dbReference type="SMART" id="SM00448">
    <property type="entry name" value="REC"/>
    <property type="match status" value="1"/>
</dbReference>
<accession>A0ABV5VY36</accession>
<gene>
    <name evidence="11" type="ORF">ACFFNY_15080</name>
</gene>
<keyword evidence="12" id="KW-1185">Reference proteome</keyword>
<name>A0ABV5VY36_9BACL</name>
<feature type="domain" description="Response regulatory" evidence="10">
    <location>
        <begin position="3"/>
        <end position="121"/>
    </location>
</feature>
<dbReference type="InterPro" id="IPR051552">
    <property type="entry name" value="HptR"/>
</dbReference>
<keyword evidence="2" id="KW-0963">Cytoplasm</keyword>
<dbReference type="PANTHER" id="PTHR42713:SF3">
    <property type="entry name" value="TRANSCRIPTIONAL REGULATORY PROTEIN HPTR"/>
    <property type="match status" value="1"/>
</dbReference>